<dbReference type="AlphaFoldDB" id="A0AAN6TIB8"/>
<dbReference type="RefSeq" id="XP_064672481.1">
    <property type="nucleotide sequence ID" value="XM_064810070.1"/>
</dbReference>
<reference evidence="1" key="2">
    <citation type="submission" date="2023-05" db="EMBL/GenBank/DDBJ databases">
        <authorList>
            <consortium name="Lawrence Berkeley National Laboratory"/>
            <person name="Steindorff A."/>
            <person name="Hensen N."/>
            <person name="Bonometti L."/>
            <person name="Westerberg I."/>
            <person name="Brannstrom I.O."/>
            <person name="Guillou S."/>
            <person name="Cros-Aarteil S."/>
            <person name="Calhoun S."/>
            <person name="Haridas S."/>
            <person name="Kuo A."/>
            <person name="Mondo S."/>
            <person name="Pangilinan J."/>
            <person name="Riley R."/>
            <person name="Labutti K."/>
            <person name="Andreopoulos B."/>
            <person name="Lipzen A."/>
            <person name="Chen C."/>
            <person name="Yanf M."/>
            <person name="Daum C."/>
            <person name="Ng V."/>
            <person name="Clum A."/>
            <person name="Ohm R."/>
            <person name="Martin F."/>
            <person name="Silar P."/>
            <person name="Natvig D."/>
            <person name="Lalanne C."/>
            <person name="Gautier V."/>
            <person name="Ament-Velasquez S.L."/>
            <person name="Kruys A."/>
            <person name="Hutchinson M.I."/>
            <person name="Powell A.J."/>
            <person name="Barry K."/>
            <person name="Miller A.N."/>
            <person name="Grigoriev I.V."/>
            <person name="Debuchy R."/>
            <person name="Gladieux P."/>
            <person name="Thoren M.H."/>
            <person name="Johannesson H."/>
        </authorList>
    </citation>
    <scope>NUCLEOTIDE SEQUENCE</scope>
    <source>
        <strain evidence="1">CBS 508.74</strain>
    </source>
</reference>
<sequence length="152" mass="16914">MVADPFPLNCLLPSVDSSYYTSPRLDLLLNATLRYSSSLHDRPDYSIGWQDWATIGSMLHGAAVTRSSLRHPRVLVCVCAQVQRGQCKALPRLGHVGVAPRCPEPGHWIYRYRAVSVGAFAALRIRIYPRGRVAQASPCQATNQTYLLSYNL</sequence>
<organism evidence="1 2">
    <name type="scientific">Canariomyces notabilis</name>
    <dbReference type="NCBI Taxonomy" id="2074819"/>
    <lineage>
        <taxon>Eukaryota</taxon>
        <taxon>Fungi</taxon>
        <taxon>Dikarya</taxon>
        <taxon>Ascomycota</taxon>
        <taxon>Pezizomycotina</taxon>
        <taxon>Sordariomycetes</taxon>
        <taxon>Sordariomycetidae</taxon>
        <taxon>Sordariales</taxon>
        <taxon>Chaetomiaceae</taxon>
        <taxon>Canariomyces</taxon>
    </lineage>
</organism>
<dbReference type="EMBL" id="MU853336">
    <property type="protein sequence ID" value="KAK4114911.1"/>
    <property type="molecule type" value="Genomic_DNA"/>
</dbReference>
<accession>A0AAN6TIB8</accession>
<comment type="caution">
    <text evidence="1">The sequence shown here is derived from an EMBL/GenBank/DDBJ whole genome shotgun (WGS) entry which is preliminary data.</text>
</comment>
<evidence type="ECO:0000313" key="1">
    <source>
        <dbReference type="EMBL" id="KAK4114911.1"/>
    </source>
</evidence>
<dbReference type="Proteomes" id="UP001302812">
    <property type="component" value="Unassembled WGS sequence"/>
</dbReference>
<reference evidence="1" key="1">
    <citation type="journal article" date="2023" name="Mol. Phylogenet. Evol.">
        <title>Genome-scale phylogeny and comparative genomics of the fungal order Sordariales.</title>
        <authorList>
            <person name="Hensen N."/>
            <person name="Bonometti L."/>
            <person name="Westerberg I."/>
            <person name="Brannstrom I.O."/>
            <person name="Guillou S."/>
            <person name="Cros-Aarteil S."/>
            <person name="Calhoun S."/>
            <person name="Haridas S."/>
            <person name="Kuo A."/>
            <person name="Mondo S."/>
            <person name="Pangilinan J."/>
            <person name="Riley R."/>
            <person name="LaButti K."/>
            <person name="Andreopoulos B."/>
            <person name="Lipzen A."/>
            <person name="Chen C."/>
            <person name="Yan M."/>
            <person name="Daum C."/>
            <person name="Ng V."/>
            <person name="Clum A."/>
            <person name="Steindorff A."/>
            <person name="Ohm R.A."/>
            <person name="Martin F."/>
            <person name="Silar P."/>
            <person name="Natvig D.O."/>
            <person name="Lalanne C."/>
            <person name="Gautier V."/>
            <person name="Ament-Velasquez S.L."/>
            <person name="Kruys A."/>
            <person name="Hutchinson M.I."/>
            <person name="Powell A.J."/>
            <person name="Barry K."/>
            <person name="Miller A.N."/>
            <person name="Grigoriev I.V."/>
            <person name="Debuchy R."/>
            <person name="Gladieux P."/>
            <person name="Hiltunen Thoren M."/>
            <person name="Johannesson H."/>
        </authorList>
    </citation>
    <scope>NUCLEOTIDE SEQUENCE</scope>
    <source>
        <strain evidence="1">CBS 508.74</strain>
    </source>
</reference>
<dbReference type="GeneID" id="89934194"/>
<keyword evidence="2" id="KW-1185">Reference proteome</keyword>
<name>A0AAN6TIB8_9PEZI</name>
<gene>
    <name evidence="1" type="ORF">N656DRAFT_556504</name>
</gene>
<proteinExistence type="predicted"/>
<evidence type="ECO:0000313" key="2">
    <source>
        <dbReference type="Proteomes" id="UP001302812"/>
    </source>
</evidence>
<protein>
    <submittedName>
        <fullName evidence="1">Uncharacterized protein</fullName>
    </submittedName>
</protein>